<reference evidence="1" key="1">
    <citation type="journal article" date="2014" name="Genome Announc.">
        <title>Draft genome sequence of Rhodosporidium toruloides CECT1137, an oleaginous yeast of biotechnological interest.</title>
        <authorList>
            <person name="Morin N."/>
            <person name="Calcas X."/>
            <person name="Devillers H."/>
            <person name="Durrens P."/>
            <person name="Sherman D.J."/>
            <person name="Nicaud J.-M."/>
            <person name="Neuveglise C."/>
        </authorList>
    </citation>
    <scope>NUCLEOTIDE SEQUENCE</scope>
    <source>
        <strain evidence="1">CECT1137</strain>
    </source>
</reference>
<dbReference type="Gene3D" id="1.20.1280.50">
    <property type="match status" value="1"/>
</dbReference>
<evidence type="ECO:0000313" key="1">
    <source>
        <dbReference type="EMBL" id="CDR48834.1"/>
    </source>
</evidence>
<gene>
    <name evidence="1" type="ORF">RHTO0S_20e02388g</name>
</gene>
<dbReference type="EMBL" id="LK052955">
    <property type="protein sequence ID" value="CDR48834.1"/>
    <property type="molecule type" value="Genomic_DNA"/>
</dbReference>
<dbReference type="AlphaFoldDB" id="A0A061BP34"/>
<sequence>MARLSLAQTLPPELLTRIFGWLVEIQVSEIPDGIVDPPFCLIAWPVTSRAPALRSSALVCRHWRFPAQEMLFRAIDITDAASEAIAFAFRQRPDLAEAVQAINAGRPTAESRCRDRLSLDIVSDLCPNVRHVYIASFPRTWKERLARFLASRELHTVISDGRRASVSERTDLGYLSMQDLSRLAIQPSIRNLMSLCTPHPAHVDPPLPIPPTPPATHLTTLAISISWKHSVAVQELLTSVASSLKFFDFYTETPVTFGNFGSALETLQTLEELRIYVGVSFGVENDQGWFKQVLPRLRSLKKVFITYDLAPPSIVLAAPASLEIFEYEWCGLSSEEMVDYIESFRKAFRQGKDRIPYRTFRLSLNPDEEEARLAPSTVTALSDACHARDVELDLTYWEETTGRRFPRESYISFFWQVFRALSFSLKLTRHLAQTSLQPQ</sequence>
<dbReference type="OrthoDB" id="2531770at2759"/>
<name>A0A061BP34_RHOTO</name>
<proteinExistence type="predicted"/>
<protein>
    <submittedName>
        <fullName evidence="1">RHTO0S20e02388g1_1</fullName>
    </submittedName>
</protein>
<accession>A0A061BP34</accession>
<organism evidence="1">
    <name type="scientific">Rhodotorula toruloides</name>
    <name type="common">Yeast</name>
    <name type="synonym">Rhodosporidium toruloides</name>
    <dbReference type="NCBI Taxonomy" id="5286"/>
    <lineage>
        <taxon>Eukaryota</taxon>
        <taxon>Fungi</taxon>
        <taxon>Dikarya</taxon>
        <taxon>Basidiomycota</taxon>
        <taxon>Pucciniomycotina</taxon>
        <taxon>Microbotryomycetes</taxon>
        <taxon>Sporidiobolales</taxon>
        <taxon>Sporidiobolaceae</taxon>
        <taxon>Rhodotorula</taxon>
    </lineage>
</organism>